<accession>A0A9E7R4Q4</accession>
<evidence type="ECO:0000259" key="2">
    <source>
        <dbReference type="Pfam" id="PF07853"/>
    </source>
</evidence>
<feature type="transmembrane region" description="Helical" evidence="1">
    <location>
        <begin position="109"/>
        <end position="131"/>
    </location>
</feature>
<dbReference type="Pfam" id="PF07853">
    <property type="entry name" value="DUF1648"/>
    <property type="match status" value="1"/>
</dbReference>
<proteinExistence type="predicted"/>
<organism evidence="3 4">
    <name type="scientific">Salinirubellus salinus</name>
    <dbReference type="NCBI Taxonomy" id="1364945"/>
    <lineage>
        <taxon>Archaea</taxon>
        <taxon>Methanobacteriati</taxon>
        <taxon>Methanobacteriota</taxon>
        <taxon>Stenosarchaea group</taxon>
        <taxon>Halobacteria</taxon>
        <taxon>Halobacteriales</taxon>
        <taxon>Natronomonadaceae</taxon>
        <taxon>Salinirubellus</taxon>
    </lineage>
</organism>
<dbReference type="RefSeq" id="WP_260594865.1">
    <property type="nucleotide sequence ID" value="NZ_CP104003.1"/>
</dbReference>
<dbReference type="GeneID" id="74941871"/>
<keyword evidence="1" id="KW-0472">Membrane</keyword>
<feature type="transmembrane region" description="Helical" evidence="1">
    <location>
        <begin position="54"/>
        <end position="71"/>
    </location>
</feature>
<feature type="domain" description="DUF1648" evidence="2">
    <location>
        <begin position="14"/>
        <end position="60"/>
    </location>
</feature>
<name>A0A9E7R4Q4_9EURY</name>
<gene>
    <name evidence="3" type="ORF">N0B31_05575</name>
</gene>
<dbReference type="PANTHER" id="PTHR37810">
    <property type="entry name" value="IMMUNITY PROTEIN SDPI"/>
    <property type="match status" value="1"/>
</dbReference>
<keyword evidence="1" id="KW-0812">Transmembrane</keyword>
<dbReference type="InterPro" id="IPR012867">
    <property type="entry name" value="DUF1648"/>
</dbReference>
<evidence type="ECO:0000313" key="3">
    <source>
        <dbReference type="EMBL" id="UWM55754.1"/>
    </source>
</evidence>
<reference evidence="3" key="1">
    <citation type="submission" date="2022-09" db="EMBL/GenBank/DDBJ databases">
        <title>Diverse halophilic archaea isolated from saline environments.</title>
        <authorList>
            <person name="Cui H.-L."/>
        </authorList>
    </citation>
    <scope>NUCLEOTIDE SEQUENCE</scope>
    <source>
        <strain evidence="3">ZS-35-S2</strain>
    </source>
</reference>
<evidence type="ECO:0000313" key="4">
    <source>
        <dbReference type="Proteomes" id="UP001057580"/>
    </source>
</evidence>
<dbReference type="PANTHER" id="PTHR37810:SF5">
    <property type="entry name" value="IMMUNITY PROTEIN SDPI"/>
    <property type="match status" value="1"/>
</dbReference>
<protein>
    <submittedName>
        <fullName evidence="3">DUF1648 domain-containing protein</fullName>
    </submittedName>
</protein>
<sequence>MVPTRTTDATAVALLALSALAGLALWPSLPSEMAIHFGASGTPDNVVDKPLGVLLAPAIGVAALVFVRVAARVDPAADQRVLDLSVLFLGATIASVQSFVLAWNLGVRVSPAVVVGPVLLGAGVLTVYAFYREGCLG</sequence>
<dbReference type="KEGG" id="ssai:N0B31_05575"/>
<evidence type="ECO:0000256" key="1">
    <source>
        <dbReference type="SAM" id="Phobius"/>
    </source>
</evidence>
<keyword evidence="1" id="KW-1133">Transmembrane helix</keyword>
<dbReference type="EMBL" id="CP104003">
    <property type="protein sequence ID" value="UWM55754.1"/>
    <property type="molecule type" value="Genomic_DNA"/>
</dbReference>
<dbReference type="Proteomes" id="UP001057580">
    <property type="component" value="Chromosome"/>
</dbReference>
<feature type="transmembrane region" description="Helical" evidence="1">
    <location>
        <begin position="83"/>
        <end position="103"/>
    </location>
</feature>
<dbReference type="GO" id="GO:0009636">
    <property type="term" value="P:response to toxic substance"/>
    <property type="evidence" value="ECO:0007669"/>
    <property type="project" value="TreeGrafter"/>
</dbReference>
<keyword evidence="4" id="KW-1185">Reference proteome</keyword>
<dbReference type="AlphaFoldDB" id="A0A9E7R4Q4"/>